<evidence type="ECO:0000259" key="2">
    <source>
        <dbReference type="Pfam" id="PF05650"/>
    </source>
</evidence>
<dbReference type="SUPFAM" id="SSF58113">
    <property type="entry name" value="Apolipoprotein A-I"/>
    <property type="match status" value="1"/>
</dbReference>
<evidence type="ECO:0000256" key="1">
    <source>
        <dbReference type="SAM" id="Phobius"/>
    </source>
</evidence>
<name>A0A2G1URF3_9GAMM</name>
<organism evidence="3 4">
    <name type="scientific">Marinobacter profundi</name>
    <dbReference type="NCBI Taxonomy" id="2666256"/>
    <lineage>
        <taxon>Bacteria</taxon>
        <taxon>Pseudomonadati</taxon>
        <taxon>Pseudomonadota</taxon>
        <taxon>Gammaproteobacteria</taxon>
        <taxon>Pseudomonadales</taxon>
        <taxon>Marinobacteraceae</taxon>
        <taxon>Marinobacter</taxon>
    </lineage>
</organism>
<dbReference type="RefSeq" id="WP_099612731.1">
    <property type="nucleotide sequence ID" value="NZ_KZ319367.1"/>
</dbReference>
<dbReference type="Proteomes" id="UP000231409">
    <property type="component" value="Unassembled WGS sequence"/>
</dbReference>
<sequence>MTRIMFALAFVLGAAAVVWIGSGFLGTNTLALAVTLIIGAAYAIGFVELTGFRRATGRLFDLLDSLPDSREALTSWLGQLPPALQPAARRRIEGEPVALPGPMLTPYLLGLLVMLGLLGTFVGMIVTLNGAASALKGSTELATIRSALAAPIAGLSLAFGTSIAGVAASAMLGLAATVSRRERVMVSRQLDIRVRQQLHHLSLDYQREQAFLAIREQSRALPEVVSSLQAMTTHLEQLGAQLSASLSHNQQDFHQQVSRQYETLAESVARSLQTSLADSSRLAAEALRPVVDQATNELHDGAEQSRQQLGEMLEQHARGLAEQFRQTTEQAAHSWQSGLNSHQQASAALAREIAASLQACNDTYRHHTEQLQASQLTGIADLQTTLREQLTALRDQEAGRSETAAQRLAELEATVARHLQTLSHGLEAPMSRLIEAAAEAPKAAAEVIGEMRAELTRSSERDNELLDERRRIMAELNALLQDQRAATKSQQEAIEELIVAATEALTGASDSFASQVQQQGTQLSGIATHISGSADELASLSEALQLAASLFSDSNNQLIGSLEKVEAALDTSASRNNEQLAYYVEQAREIIELSMTSQKDVIDALGAVAAKQSAEEVG</sequence>
<reference evidence="3 4" key="1">
    <citation type="submission" date="2017-09" db="EMBL/GenBank/DDBJ databases">
        <title>The draft genome sequences of Marinobacter sp. PWS21.</title>
        <authorList>
            <person name="Cao J."/>
        </authorList>
    </citation>
    <scope>NUCLEOTIDE SEQUENCE [LARGE SCALE GENOMIC DNA]</scope>
    <source>
        <strain evidence="3 4">PWS21</strain>
    </source>
</reference>
<accession>A0A2G1URF3</accession>
<dbReference type="AlphaFoldDB" id="A0A2G1URF3"/>
<protein>
    <submittedName>
        <fullName evidence="3">DUF802 domain-containing protein</fullName>
    </submittedName>
</protein>
<gene>
    <name evidence="3" type="ORF">CLH61_00350</name>
</gene>
<dbReference type="EMBL" id="NTFH01000001">
    <property type="protein sequence ID" value="PHQ17052.1"/>
    <property type="molecule type" value="Genomic_DNA"/>
</dbReference>
<keyword evidence="1" id="KW-0812">Transmembrane</keyword>
<feature type="transmembrane region" description="Helical" evidence="1">
    <location>
        <begin position="30"/>
        <end position="49"/>
    </location>
</feature>
<comment type="caution">
    <text evidence="3">The sequence shown here is derived from an EMBL/GenBank/DDBJ whole genome shotgun (WGS) entry which is preliminary data.</text>
</comment>
<keyword evidence="1" id="KW-1133">Transmembrane helix</keyword>
<feature type="domain" description="DUF802" evidence="2">
    <location>
        <begin position="320"/>
        <end position="371"/>
    </location>
</feature>
<feature type="transmembrane region" description="Helical" evidence="1">
    <location>
        <begin position="107"/>
        <end position="128"/>
    </location>
</feature>
<dbReference type="Gene3D" id="1.20.5.1230">
    <property type="entry name" value="Apolipoprotein A-I"/>
    <property type="match status" value="1"/>
</dbReference>
<proteinExistence type="predicted"/>
<keyword evidence="4" id="KW-1185">Reference proteome</keyword>
<evidence type="ECO:0000313" key="3">
    <source>
        <dbReference type="EMBL" id="PHQ17052.1"/>
    </source>
</evidence>
<evidence type="ECO:0000313" key="4">
    <source>
        <dbReference type="Proteomes" id="UP000231409"/>
    </source>
</evidence>
<feature type="transmembrane region" description="Helical" evidence="1">
    <location>
        <begin position="148"/>
        <end position="178"/>
    </location>
</feature>
<keyword evidence="1" id="KW-0472">Membrane</keyword>
<dbReference type="Pfam" id="PF05650">
    <property type="entry name" value="DUF802"/>
    <property type="match status" value="1"/>
</dbReference>
<dbReference type="InterPro" id="IPR008520">
    <property type="entry name" value="DUF802"/>
</dbReference>